<dbReference type="PANTHER" id="PTHR28181">
    <property type="entry name" value="UPF0655 PROTEIN YCR015C"/>
    <property type="match status" value="1"/>
</dbReference>
<dbReference type="SUPFAM" id="SSF56784">
    <property type="entry name" value="HAD-like"/>
    <property type="match status" value="1"/>
</dbReference>
<dbReference type="InterPro" id="IPR036412">
    <property type="entry name" value="HAD-like_sf"/>
</dbReference>
<evidence type="ECO:0000313" key="3">
    <source>
        <dbReference type="Proteomes" id="UP000249254"/>
    </source>
</evidence>
<evidence type="ECO:0000256" key="1">
    <source>
        <dbReference type="ARBA" id="ARBA00022801"/>
    </source>
</evidence>
<dbReference type="Pfam" id="PF12710">
    <property type="entry name" value="HAD"/>
    <property type="match status" value="1"/>
</dbReference>
<dbReference type="NCBIfam" id="TIGR01488">
    <property type="entry name" value="HAD-SF-IB"/>
    <property type="match status" value="1"/>
</dbReference>
<dbReference type="PANTHER" id="PTHR28181:SF2">
    <property type="entry name" value="PHOSPHORIC MONOESTER HYDROLASE"/>
    <property type="match status" value="1"/>
</dbReference>
<gene>
    <name evidence="2" type="ORF">DJ017_09665</name>
</gene>
<dbReference type="EMBL" id="QFYQ01000001">
    <property type="protein sequence ID" value="RAK54772.1"/>
    <property type="molecule type" value="Genomic_DNA"/>
</dbReference>
<keyword evidence="1" id="KW-0378">Hydrolase</keyword>
<protein>
    <submittedName>
        <fullName evidence="2">Haloacid dehalogenase</fullName>
    </submittedName>
</protein>
<dbReference type="Gene3D" id="3.40.50.1000">
    <property type="entry name" value="HAD superfamily/HAD-like"/>
    <property type="match status" value="1"/>
</dbReference>
<name>A0A328AIW0_9CAUL</name>
<evidence type="ECO:0000313" key="2">
    <source>
        <dbReference type="EMBL" id="RAK54772.1"/>
    </source>
</evidence>
<dbReference type="OrthoDB" id="9804940at2"/>
<dbReference type="NCBIfam" id="TIGR01489">
    <property type="entry name" value="DKMTPPase-SF"/>
    <property type="match status" value="1"/>
</dbReference>
<dbReference type="GO" id="GO:0016791">
    <property type="term" value="F:phosphatase activity"/>
    <property type="evidence" value="ECO:0007669"/>
    <property type="project" value="InterPro"/>
</dbReference>
<dbReference type="InterPro" id="IPR006384">
    <property type="entry name" value="HAD_hydro_PyrdxlP_Pase-like"/>
</dbReference>
<dbReference type="AlphaFoldDB" id="A0A328AIW0"/>
<proteinExistence type="predicted"/>
<dbReference type="Gene3D" id="3.90.1470.20">
    <property type="match status" value="1"/>
</dbReference>
<keyword evidence="3" id="KW-1185">Reference proteome</keyword>
<dbReference type="InterPro" id="IPR023214">
    <property type="entry name" value="HAD_sf"/>
</dbReference>
<reference evidence="3" key="1">
    <citation type="submission" date="2018-05" db="EMBL/GenBank/DDBJ databases">
        <authorList>
            <person name="Li X."/>
        </authorList>
    </citation>
    <scope>NUCLEOTIDE SEQUENCE [LARGE SCALE GENOMIC DNA]</scope>
    <source>
        <strain evidence="3">LX32</strain>
    </source>
</reference>
<comment type="caution">
    <text evidence="2">The sequence shown here is derived from an EMBL/GenBank/DDBJ whole genome shotgun (WGS) entry which is preliminary data.</text>
</comment>
<dbReference type="InterPro" id="IPR050849">
    <property type="entry name" value="HAD-like_hydrolase_phosphatase"/>
</dbReference>
<accession>A0A328AIW0</accession>
<dbReference type="Proteomes" id="UP000249254">
    <property type="component" value="Unassembled WGS sequence"/>
</dbReference>
<organism evidence="2 3">
    <name type="scientific">Phenylobacterium soli</name>
    <dbReference type="NCBI Taxonomy" id="2170551"/>
    <lineage>
        <taxon>Bacteria</taxon>
        <taxon>Pseudomonadati</taxon>
        <taxon>Pseudomonadota</taxon>
        <taxon>Alphaproteobacteria</taxon>
        <taxon>Caulobacterales</taxon>
        <taxon>Caulobacteraceae</taxon>
        <taxon>Phenylobacterium</taxon>
    </lineage>
</organism>
<sequence length="219" mass="23485">MHVFCDFDGTISVVDTTDRVLSRLAAPEWEQLEGDWVAGRIDAAACMRGQVALIGGSDAELDAVLDEIELDPGFCAFAAWCADHDLPLTIISDGVDHFIRRILGRHGLGDLPIVSNELAGEAGARRLEQPHRREGCAAGSGVCKCEAAALRAAPSDTLVYVGDGRSDFCVSQRADLLFAKDKLADYAAGRGQPHHVYETFHDITAMLAPLLAARRATAL</sequence>
<dbReference type="RefSeq" id="WP_111528522.1">
    <property type="nucleotide sequence ID" value="NZ_JBHRSG010000004.1"/>
</dbReference>